<accession>A0A0A9DLN1</accession>
<name>A0A0A9DLN1_ARUDO</name>
<proteinExistence type="predicted"/>
<dbReference type="AlphaFoldDB" id="A0A0A9DLN1"/>
<dbReference type="EMBL" id="GBRH01209184">
    <property type="protein sequence ID" value="JAD88711.1"/>
    <property type="molecule type" value="Transcribed_RNA"/>
</dbReference>
<reference evidence="1" key="2">
    <citation type="journal article" date="2015" name="Data Brief">
        <title>Shoot transcriptome of the giant reed, Arundo donax.</title>
        <authorList>
            <person name="Barrero R.A."/>
            <person name="Guerrero F.D."/>
            <person name="Moolhuijzen P."/>
            <person name="Goolsby J.A."/>
            <person name="Tidwell J."/>
            <person name="Bellgard S.E."/>
            <person name="Bellgard M.I."/>
        </authorList>
    </citation>
    <scope>NUCLEOTIDE SEQUENCE</scope>
    <source>
        <tissue evidence="1">Shoot tissue taken approximately 20 cm above the soil surface</tissue>
    </source>
</reference>
<reference evidence="1" key="1">
    <citation type="submission" date="2014-09" db="EMBL/GenBank/DDBJ databases">
        <authorList>
            <person name="Magalhaes I.L.F."/>
            <person name="Oliveira U."/>
            <person name="Santos F.R."/>
            <person name="Vidigal T.H.D.A."/>
            <person name="Brescovit A.D."/>
            <person name="Santos A.J."/>
        </authorList>
    </citation>
    <scope>NUCLEOTIDE SEQUENCE</scope>
    <source>
        <tissue evidence="1">Shoot tissue taken approximately 20 cm above the soil surface</tissue>
    </source>
</reference>
<sequence>MHIDGFSLISRLSKFTWYSGSNSTCMHKHTTTKMIRNTSTSRCDRHQDSSSIAYGSVLSVASLNACSIIFSTIFLYHTN</sequence>
<organism evidence="1">
    <name type="scientific">Arundo donax</name>
    <name type="common">Giant reed</name>
    <name type="synonym">Donax arundinaceus</name>
    <dbReference type="NCBI Taxonomy" id="35708"/>
    <lineage>
        <taxon>Eukaryota</taxon>
        <taxon>Viridiplantae</taxon>
        <taxon>Streptophyta</taxon>
        <taxon>Embryophyta</taxon>
        <taxon>Tracheophyta</taxon>
        <taxon>Spermatophyta</taxon>
        <taxon>Magnoliopsida</taxon>
        <taxon>Liliopsida</taxon>
        <taxon>Poales</taxon>
        <taxon>Poaceae</taxon>
        <taxon>PACMAD clade</taxon>
        <taxon>Arundinoideae</taxon>
        <taxon>Arundineae</taxon>
        <taxon>Arundo</taxon>
    </lineage>
</organism>
<protein>
    <submittedName>
        <fullName evidence="1">Uncharacterized protein</fullName>
    </submittedName>
</protein>
<evidence type="ECO:0000313" key="1">
    <source>
        <dbReference type="EMBL" id="JAD88711.1"/>
    </source>
</evidence>